<dbReference type="InterPro" id="IPR014757">
    <property type="entry name" value="Tscrpt_reg_IclR_C"/>
</dbReference>
<dbReference type="InterPro" id="IPR005471">
    <property type="entry name" value="Tscrpt_reg_IclR_N"/>
</dbReference>
<dbReference type="InterPro" id="IPR036388">
    <property type="entry name" value="WH-like_DNA-bd_sf"/>
</dbReference>
<dbReference type="PROSITE" id="PS51078">
    <property type="entry name" value="ICLR_ED"/>
    <property type="match status" value="1"/>
</dbReference>
<comment type="caution">
    <text evidence="6">The sequence shown here is derived from an EMBL/GenBank/DDBJ whole genome shotgun (WGS) entry which is preliminary data.</text>
</comment>
<evidence type="ECO:0000256" key="2">
    <source>
        <dbReference type="ARBA" id="ARBA00023125"/>
    </source>
</evidence>
<accession>A0A9X1P3I4</accession>
<evidence type="ECO:0000313" key="6">
    <source>
        <dbReference type="EMBL" id="MCE7029089.1"/>
    </source>
</evidence>
<keyword evidence="7" id="KW-1185">Reference proteome</keyword>
<proteinExistence type="predicted"/>
<dbReference type="PANTHER" id="PTHR30136:SF39">
    <property type="entry name" value="TRANSCRIPTIONAL REGULATORY PROTEIN"/>
    <property type="match status" value="1"/>
</dbReference>
<dbReference type="GO" id="GO:0003677">
    <property type="term" value="F:DNA binding"/>
    <property type="evidence" value="ECO:0007669"/>
    <property type="project" value="UniProtKB-KW"/>
</dbReference>
<sequence>MDVHNLDGEGLDTLEKATAENGGAQSVDRALTLLSLIGRHCEKGATLAAIVEESGLNRPTARRLVLALIRSRLVEQDPVTRRYFLGEEAYVLGVLASHRFGFLDCALESLATLSRISGDTSFACVRRGDFSVCLHREEGAFPIRTHALLPGQRHPLGVGAGAMAMLAALSDAEIERILAANAAALAERYPAYTPEAISADVAFARDRGYALNPGRVLTNSWAIGMAVRYPDGHVAGALSIAAIDGRMGEPRQDELFRHLSAEAAKVETRLRRRFTAPAASGRPVAGITPAEAPRQTVFLGGIGS</sequence>
<reference evidence="6" key="1">
    <citation type="submission" date="2022-01" db="EMBL/GenBank/DDBJ databases">
        <title>Jiella avicenniae sp. nov., a novel endophytic bacterium isolated from bark of Avicennia marina.</title>
        <authorList>
            <person name="Tuo L."/>
        </authorList>
    </citation>
    <scope>NUCLEOTIDE SEQUENCE</scope>
    <source>
        <strain evidence="6">CBK1P-4</strain>
    </source>
</reference>
<gene>
    <name evidence="6" type="ORF">LZD57_13910</name>
</gene>
<organism evidence="6 7">
    <name type="scientific">Jiella avicenniae</name>
    <dbReference type="NCBI Taxonomy" id="2907202"/>
    <lineage>
        <taxon>Bacteria</taxon>
        <taxon>Pseudomonadati</taxon>
        <taxon>Pseudomonadota</taxon>
        <taxon>Alphaproteobacteria</taxon>
        <taxon>Hyphomicrobiales</taxon>
        <taxon>Aurantimonadaceae</taxon>
        <taxon>Jiella</taxon>
    </lineage>
</organism>
<dbReference type="Proteomes" id="UP001139035">
    <property type="component" value="Unassembled WGS sequence"/>
</dbReference>
<name>A0A9X1P3I4_9HYPH</name>
<dbReference type="InterPro" id="IPR036390">
    <property type="entry name" value="WH_DNA-bd_sf"/>
</dbReference>
<evidence type="ECO:0000313" key="7">
    <source>
        <dbReference type="Proteomes" id="UP001139035"/>
    </source>
</evidence>
<dbReference type="PANTHER" id="PTHR30136">
    <property type="entry name" value="HELIX-TURN-HELIX TRANSCRIPTIONAL REGULATOR, ICLR FAMILY"/>
    <property type="match status" value="1"/>
</dbReference>
<dbReference type="Gene3D" id="3.30.450.40">
    <property type="match status" value="1"/>
</dbReference>
<feature type="domain" description="HTH iclR-type" evidence="4">
    <location>
        <begin position="24"/>
        <end position="87"/>
    </location>
</feature>
<protein>
    <submittedName>
        <fullName evidence="6">IclR family transcriptional regulator</fullName>
    </submittedName>
</protein>
<dbReference type="SMART" id="SM00346">
    <property type="entry name" value="HTH_ICLR"/>
    <property type="match status" value="1"/>
</dbReference>
<dbReference type="InterPro" id="IPR050707">
    <property type="entry name" value="HTH_MetabolicPath_Reg"/>
</dbReference>
<dbReference type="InterPro" id="IPR029016">
    <property type="entry name" value="GAF-like_dom_sf"/>
</dbReference>
<dbReference type="AlphaFoldDB" id="A0A9X1P3I4"/>
<dbReference type="GO" id="GO:0003700">
    <property type="term" value="F:DNA-binding transcription factor activity"/>
    <property type="evidence" value="ECO:0007669"/>
    <property type="project" value="TreeGrafter"/>
</dbReference>
<dbReference type="PROSITE" id="PS51077">
    <property type="entry name" value="HTH_ICLR"/>
    <property type="match status" value="1"/>
</dbReference>
<feature type="domain" description="IclR-ED" evidence="5">
    <location>
        <begin position="88"/>
        <end position="272"/>
    </location>
</feature>
<keyword evidence="3" id="KW-0804">Transcription</keyword>
<evidence type="ECO:0000259" key="5">
    <source>
        <dbReference type="PROSITE" id="PS51078"/>
    </source>
</evidence>
<evidence type="ECO:0000256" key="1">
    <source>
        <dbReference type="ARBA" id="ARBA00023015"/>
    </source>
</evidence>
<evidence type="ECO:0000256" key="3">
    <source>
        <dbReference type="ARBA" id="ARBA00023163"/>
    </source>
</evidence>
<dbReference type="SUPFAM" id="SSF55781">
    <property type="entry name" value="GAF domain-like"/>
    <property type="match status" value="1"/>
</dbReference>
<dbReference type="Gene3D" id="1.10.10.10">
    <property type="entry name" value="Winged helix-like DNA-binding domain superfamily/Winged helix DNA-binding domain"/>
    <property type="match status" value="1"/>
</dbReference>
<keyword evidence="1" id="KW-0805">Transcription regulation</keyword>
<dbReference type="Pfam" id="PF09339">
    <property type="entry name" value="HTH_IclR"/>
    <property type="match status" value="1"/>
</dbReference>
<keyword evidence="2" id="KW-0238">DNA-binding</keyword>
<dbReference type="EMBL" id="JAJUWU010000014">
    <property type="protein sequence ID" value="MCE7029089.1"/>
    <property type="molecule type" value="Genomic_DNA"/>
</dbReference>
<evidence type="ECO:0000259" key="4">
    <source>
        <dbReference type="PROSITE" id="PS51077"/>
    </source>
</evidence>
<dbReference type="Pfam" id="PF01614">
    <property type="entry name" value="IclR_C"/>
    <property type="match status" value="1"/>
</dbReference>
<dbReference type="RefSeq" id="WP_233720088.1">
    <property type="nucleotide sequence ID" value="NZ_JAJUWU010000014.1"/>
</dbReference>
<dbReference type="GO" id="GO:0045892">
    <property type="term" value="P:negative regulation of DNA-templated transcription"/>
    <property type="evidence" value="ECO:0007669"/>
    <property type="project" value="TreeGrafter"/>
</dbReference>
<dbReference type="SUPFAM" id="SSF46785">
    <property type="entry name" value="Winged helix' DNA-binding domain"/>
    <property type="match status" value="1"/>
</dbReference>